<dbReference type="Proteomes" id="UP000289152">
    <property type="component" value="Unassembled WGS sequence"/>
</dbReference>
<comment type="caution">
    <text evidence="2">The sequence shown here is derived from an EMBL/GenBank/DDBJ whole genome shotgun (WGS) entry which is preliminary data.</text>
</comment>
<accession>A0A4Q1BKG9</accession>
<dbReference type="EMBL" id="SDIL01000050">
    <property type="protein sequence ID" value="RXK38278.1"/>
    <property type="molecule type" value="Genomic_DNA"/>
</dbReference>
<dbReference type="AlphaFoldDB" id="A0A4Q1BKG9"/>
<evidence type="ECO:0000256" key="1">
    <source>
        <dbReference type="SAM" id="MobiDB-lite"/>
    </source>
</evidence>
<dbReference type="PANTHER" id="PTHR28180">
    <property type="entry name" value="CONSERVED MITOCHONDRIAL PROTEIN-RELATED"/>
    <property type="match status" value="1"/>
</dbReference>
<gene>
    <name evidence="2" type="ORF">M231_04451</name>
</gene>
<name>A0A4Q1BKG9_TREME</name>
<dbReference type="STRING" id="5217.A0A4Q1BKG9"/>
<organism evidence="2 3">
    <name type="scientific">Tremella mesenterica</name>
    <name type="common">Jelly fungus</name>
    <dbReference type="NCBI Taxonomy" id="5217"/>
    <lineage>
        <taxon>Eukaryota</taxon>
        <taxon>Fungi</taxon>
        <taxon>Dikarya</taxon>
        <taxon>Basidiomycota</taxon>
        <taxon>Agaricomycotina</taxon>
        <taxon>Tremellomycetes</taxon>
        <taxon>Tremellales</taxon>
        <taxon>Tremellaceae</taxon>
        <taxon>Tremella</taxon>
    </lineage>
</organism>
<dbReference type="OrthoDB" id="5392202at2759"/>
<dbReference type="PANTHER" id="PTHR28180:SF2">
    <property type="entry name" value="PEROXISOMAL PROTEIN 2"/>
    <property type="match status" value="1"/>
</dbReference>
<dbReference type="Gene3D" id="1.20.1290.10">
    <property type="entry name" value="AhpD-like"/>
    <property type="match status" value="1"/>
</dbReference>
<reference evidence="2 3" key="1">
    <citation type="submission" date="2016-06" db="EMBL/GenBank/DDBJ databases">
        <title>Evolution of pathogenesis and genome organization in the Tremellales.</title>
        <authorList>
            <person name="Cuomo C."/>
            <person name="Litvintseva A."/>
            <person name="Heitman J."/>
            <person name="Chen Y."/>
            <person name="Sun S."/>
            <person name="Springer D."/>
            <person name="Dromer F."/>
            <person name="Young S."/>
            <person name="Zeng Q."/>
            <person name="Chapman S."/>
            <person name="Gujja S."/>
            <person name="Saif S."/>
            <person name="Birren B."/>
        </authorList>
    </citation>
    <scope>NUCLEOTIDE SEQUENCE [LARGE SCALE GENOMIC DNA]</scope>
    <source>
        <strain evidence="2 3">ATCC 28783</strain>
    </source>
</reference>
<keyword evidence="3" id="KW-1185">Reference proteome</keyword>
<proteinExistence type="predicted"/>
<feature type="region of interest" description="Disordered" evidence="1">
    <location>
        <begin position="189"/>
        <end position="265"/>
    </location>
</feature>
<dbReference type="InterPro" id="IPR052999">
    <property type="entry name" value="PTS1_Protein"/>
</dbReference>
<evidence type="ECO:0000313" key="3">
    <source>
        <dbReference type="Proteomes" id="UP000289152"/>
    </source>
</evidence>
<dbReference type="InParanoid" id="A0A4Q1BKG9"/>
<dbReference type="VEuPathDB" id="FungiDB:TREMEDRAFT_43268"/>
<evidence type="ECO:0000313" key="2">
    <source>
        <dbReference type="EMBL" id="RXK38278.1"/>
    </source>
</evidence>
<feature type="compositionally biased region" description="Low complexity" evidence="1">
    <location>
        <begin position="189"/>
        <end position="234"/>
    </location>
</feature>
<dbReference type="InterPro" id="IPR029032">
    <property type="entry name" value="AhpD-like"/>
</dbReference>
<protein>
    <submittedName>
        <fullName evidence="2">Uncharacterized protein</fullName>
    </submittedName>
</protein>
<sequence length="346" mass="37233">MSKLSPSLKALISAPHALGRPLPAPPQLTRVFDTLRSRSRPHLEDGTIPSEPFLVLATATLVTVNSPESVQRLWKYAVEGRDVMGSARTAALMREAGLKCIALNGIPRTINALVALRSILPEEVIDLLSSIPTRKHTPENIQSISSRGREMWDIIYSPFHNKLLDKLSDAHPDLPIHILESHYGPLLSDPSVSSLSSSPTSSSVSTPPSPHTSAVPSTPSSSSSPPSSSPSILSMDQRGDHHSSLSPSAKQNDEPTNRQSSILSTGTIGRTLTSIMAMSCLRAQTGVEPQLISHVHGLQKAAKEEDSQLDEKIGKEGRSWLCGDDGTKWVLESVDEITLHVKRGGS</sequence>